<keyword evidence="3" id="KW-0234">DNA repair</keyword>
<feature type="compositionally biased region" description="Basic and acidic residues" evidence="5">
    <location>
        <begin position="147"/>
        <end position="185"/>
    </location>
</feature>
<protein>
    <submittedName>
        <fullName evidence="6">Uncharacterized protein</fullName>
    </submittedName>
</protein>
<evidence type="ECO:0000256" key="2">
    <source>
        <dbReference type="ARBA" id="ARBA00022801"/>
    </source>
</evidence>
<evidence type="ECO:0000256" key="1">
    <source>
        <dbReference type="ARBA" id="ARBA00022763"/>
    </source>
</evidence>
<proteinExistence type="predicted"/>
<accession>A0A4S4ELL2</accession>
<evidence type="ECO:0000256" key="4">
    <source>
        <dbReference type="ARBA" id="ARBA00023295"/>
    </source>
</evidence>
<evidence type="ECO:0000256" key="3">
    <source>
        <dbReference type="ARBA" id="ARBA00023204"/>
    </source>
</evidence>
<keyword evidence="2" id="KW-0378">Hydrolase</keyword>
<evidence type="ECO:0000256" key="5">
    <source>
        <dbReference type="SAM" id="MobiDB-lite"/>
    </source>
</evidence>
<feature type="region of interest" description="Disordered" evidence="5">
    <location>
        <begin position="147"/>
        <end position="208"/>
    </location>
</feature>
<dbReference type="Proteomes" id="UP000306102">
    <property type="component" value="Unassembled WGS sequence"/>
</dbReference>
<keyword evidence="7" id="KW-1185">Reference proteome</keyword>
<name>A0A4S4ELL2_CAMSN</name>
<dbReference type="EMBL" id="SDRB02003508">
    <property type="protein sequence ID" value="THG17509.1"/>
    <property type="molecule type" value="Genomic_DNA"/>
</dbReference>
<dbReference type="GO" id="GO:0006285">
    <property type="term" value="P:base-excision repair, AP site formation"/>
    <property type="evidence" value="ECO:0007669"/>
    <property type="project" value="TreeGrafter"/>
</dbReference>
<evidence type="ECO:0000313" key="7">
    <source>
        <dbReference type="Proteomes" id="UP000306102"/>
    </source>
</evidence>
<comment type="caution">
    <text evidence="6">The sequence shown here is derived from an EMBL/GenBank/DDBJ whole genome shotgun (WGS) entry which is preliminary data.</text>
</comment>
<dbReference type="PANTHER" id="PTHR43286:SF1">
    <property type="entry name" value="ENDONUCLEASE III-LIKE PROTEIN 1"/>
    <property type="match status" value="1"/>
</dbReference>
<dbReference type="AlphaFoldDB" id="A0A4S4ELL2"/>
<gene>
    <name evidence="6" type="ORF">TEA_011421</name>
</gene>
<dbReference type="GO" id="GO:0042644">
    <property type="term" value="C:chloroplast nucleoid"/>
    <property type="evidence" value="ECO:0007669"/>
    <property type="project" value="TreeGrafter"/>
</dbReference>
<dbReference type="GO" id="GO:0003906">
    <property type="term" value="F:DNA-(apurinic or apyrimidinic site) endonuclease activity"/>
    <property type="evidence" value="ECO:0007669"/>
    <property type="project" value="TreeGrafter"/>
</dbReference>
<dbReference type="PANTHER" id="PTHR43286">
    <property type="entry name" value="ENDONUCLEASE III-LIKE PROTEIN 1"/>
    <property type="match status" value="1"/>
</dbReference>
<evidence type="ECO:0000313" key="6">
    <source>
        <dbReference type="EMBL" id="THG17509.1"/>
    </source>
</evidence>
<dbReference type="STRING" id="542762.A0A4S4ELL2"/>
<dbReference type="GO" id="GO:0000703">
    <property type="term" value="F:oxidized pyrimidine nucleobase lesion DNA N-glycosylase activity"/>
    <property type="evidence" value="ECO:0007669"/>
    <property type="project" value="TreeGrafter"/>
</dbReference>
<dbReference type="GO" id="GO:0005634">
    <property type="term" value="C:nucleus"/>
    <property type="evidence" value="ECO:0007669"/>
    <property type="project" value="TreeGrafter"/>
</dbReference>
<reference evidence="6 7" key="1">
    <citation type="journal article" date="2018" name="Proc. Natl. Acad. Sci. U.S.A.">
        <title>Draft genome sequence of Camellia sinensis var. sinensis provides insights into the evolution of the tea genome and tea quality.</title>
        <authorList>
            <person name="Wei C."/>
            <person name="Yang H."/>
            <person name="Wang S."/>
            <person name="Zhao J."/>
            <person name="Liu C."/>
            <person name="Gao L."/>
            <person name="Xia E."/>
            <person name="Lu Y."/>
            <person name="Tai Y."/>
            <person name="She G."/>
            <person name="Sun J."/>
            <person name="Cao H."/>
            <person name="Tong W."/>
            <person name="Gao Q."/>
            <person name="Li Y."/>
            <person name="Deng W."/>
            <person name="Jiang X."/>
            <person name="Wang W."/>
            <person name="Chen Q."/>
            <person name="Zhang S."/>
            <person name="Li H."/>
            <person name="Wu J."/>
            <person name="Wang P."/>
            <person name="Li P."/>
            <person name="Shi C."/>
            <person name="Zheng F."/>
            <person name="Jian J."/>
            <person name="Huang B."/>
            <person name="Shan D."/>
            <person name="Shi M."/>
            <person name="Fang C."/>
            <person name="Yue Y."/>
            <person name="Li F."/>
            <person name="Li D."/>
            <person name="Wei S."/>
            <person name="Han B."/>
            <person name="Jiang C."/>
            <person name="Yin Y."/>
            <person name="Xia T."/>
            <person name="Zhang Z."/>
            <person name="Bennetzen J.L."/>
            <person name="Zhao S."/>
            <person name="Wan X."/>
        </authorList>
    </citation>
    <scope>NUCLEOTIDE SEQUENCE [LARGE SCALE GENOMIC DNA]</scope>
    <source>
        <strain evidence="7">cv. Shuchazao</strain>
        <tissue evidence="6">Leaf</tissue>
    </source>
</reference>
<feature type="region of interest" description="Disordered" evidence="5">
    <location>
        <begin position="40"/>
        <end position="67"/>
    </location>
</feature>
<dbReference type="GO" id="GO:0006289">
    <property type="term" value="P:nucleotide-excision repair"/>
    <property type="evidence" value="ECO:0007669"/>
    <property type="project" value="TreeGrafter"/>
</dbReference>
<organism evidence="6 7">
    <name type="scientific">Camellia sinensis var. sinensis</name>
    <name type="common">China tea</name>
    <dbReference type="NCBI Taxonomy" id="542762"/>
    <lineage>
        <taxon>Eukaryota</taxon>
        <taxon>Viridiplantae</taxon>
        <taxon>Streptophyta</taxon>
        <taxon>Embryophyta</taxon>
        <taxon>Tracheophyta</taxon>
        <taxon>Spermatophyta</taxon>
        <taxon>Magnoliopsida</taxon>
        <taxon>eudicotyledons</taxon>
        <taxon>Gunneridae</taxon>
        <taxon>Pentapetalae</taxon>
        <taxon>asterids</taxon>
        <taxon>Ericales</taxon>
        <taxon>Theaceae</taxon>
        <taxon>Camellia</taxon>
    </lineage>
</organism>
<keyword evidence="4" id="KW-0326">Glycosidase</keyword>
<keyword evidence="1" id="KW-0227">DNA damage</keyword>
<sequence>MGSAFKGIQLEVFEQYRKECLKGKGRLQTLPPYEMEPIEEDNSIRTSITAADVPSMESKVVPEIRSKAEPPANWEKVLEGIHKMRSSKDAPVDTMGCEKAGSSLPPKCFLRRKANRGEKVSLRLSARRRGETRASSNRGFDIVLQVEEKNEQRRTGEVEGKNRGEEQVKSTVNKGERKKKEEEGTHLGMMSEEGTHLGTTSEEGRRPR</sequence>